<evidence type="ECO:0000256" key="1">
    <source>
        <dbReference type="SAM" id="SignalP"/>
    </source>
</evidence>
<dbReference type="InterPro" id="IPR012334">
    <property type="entry name" value="Pectin_lyas_fold"/>
</dbReference>
<dbReference type="CDD" id="cd23668">
    <property type="entry name" value="GH55_beta13glucanase-like"/>
    <property type="match status" value="1"/>
</dbReference>
<organism evidence="3 4">
    <name type="scientific">Neonectria magnoliae</name>
    <dbReference type="NCBI Taxonomy" id="2732573"/>
    <lineage>
        <taxon>Eukaryota</taxon>
        <taxon>Fungi</taxon>
        <taxon>Dikarya</taxon>
        <taxon>Ascomycota</taxon>
        <taxon>Pezizomycotina</taxon>
        <taxon>Sordariomycetes</taxon>
        <taxon>Hypocreomycetidae</taxon>
        <taxon>Hypocreales</taxon>
        <taxon>Nectriaceae</taxon>
        <taxon>Neonectria</taxon>
    </lineage>
</organism>
<sequence>MKLAAFIALALAGAAQAKYWMEDIGHFGRSPYFPDSHYRVFRDVKDYGAVGDGGLCTLPVGVRVHCLRGDLVTDDTAAINAAISAGSRCAPGVCKGSTISPATVYFPSGTYLISSSIIDFYYTQLIGDPNDMPIIKASGSFSKESFSLIDANPYLFNGALAWNSTNTFYRQIRNLVIDTTALPPDYPVVGIHWPCSQASAISNCIFKMSSLPGNRHTGLFIEEGSGGLLNDLFFYGGGNATVLGNQQYTARNLWFANADVAIWMTWNWGWTFKSMVFKDCRIGIKMDDVSHGVGSITIIDSEFQNVGTAISTTRMSSGSLGSGGSFTMENVHFQNVNVVLMGPNGVDLAGNIVTAGNDVFVMGHLADPGGLSDKTGYYNITTSRSANLLLNTKYYEKSKPQYEQVSSQYFTSARANGVAGDASRDDTQALNRLFKYTAANGLIAYIDAGIHIVTDTIFIPPNAKIVGEAQASIIMATGPKFQDMRNPHPVVQVGRPGDVGRIEWSDTIVSTRGPAAGAVLIEYNLFSPEMPSGMWDVHTRVGGFAGTFLQVSECPAVKGSNVVNPSCIAAYMSMHITASAGGLLTENCWLWVADHDLEDQVYHRVAIFAGRGLLIESQRGRIWLSATGSEHHVLYQYQLVNTRDVYIGHVQTEQAYSQPLPPASYPFPPVALVHDPDFQKTCQNNPVAGCNMGWSMRVVNSSNVVVYGAGLYSFFNNYDDSCASNKSPEYCQERVLSVEGQADGTRFLGLSTVGTRFMVQRDGVDWVGAIENNSTFADTLALYMP</sequence>
<dbReference type="PANTHER" id="PTHR33928:SF2">
    <property type="entry name" value="PECTATE LYASE SUPERFAMILY PROTEIN DOMAIN-CONTAINING PROTEIN-RELATED"/>
    <property type="match status" value="1"/>
</dbReference>
<feature type="chain" id="PRO_5046539213" description="Rhamnogalacturonase A/B/Epimerase-like pectate lyase domain-containing protein" evidence="1">
    <location>
        <begin position="18"/>
        <end position="785"/>
    </location>
</feature>
<feature type="signal peptide" evidence="1">
    <location>
        <begin position="1"/>
        <end position="17"/>
    </location>
</feature>
<proteinExistence type="predicted"/>
<dbReference type="Pfam" id="PF12708">
    <property type="entry name" value="Pect-lyase_RHGA_epim"/>
    <property type="match status" value="1"/>
</dbReference>
<evidence type="ECO:0000259" key="2">
    <source>
        <dbReference type="Pfam" id="PF12708"/>
    </source>
</evidence>
<evidence type="ECO:0000313" key="4">
    <source>
        <dbReference type="Proteomes" id="UP001498421"/>
    </source>
</evidence>
<protein>
    <recommendedName>
        <fullName evidence="2">Rhamnogalacturonase A/B/Epimerase-like pectate lyase domain-containing protein</fullName>
    </recommendedName>
</protein>
<feature type="domain" description="Rhamnogalacturonase A/B/Epimerase-like pectate lyase" evidence="2">
    <location>
        <begin position="67"/>
        <end position="285"/>
    </location>
</feature>
<dbReference type="Gene3D" id="2.160.20.10">
    <property type="entry name" value="Single-stranded right-handed beta-helix, Pectin lyase-like"/>
    <property type="match status" value="2"/>
</dbReference>
<keyword evidence="1" id="KW-0732">Signal</keyword>
<accession>A0ABR1IHX9</accession>
<dbReference type="InterPro" id="IPR039279">
    <property type="entry name" value="QRT3-like"/>
</dbReference>
<reference evidence="3 4" key="1">
    <citation type="journal article" date="2025" name="Microbiol. Resour. Announc.">
        <title>Draft genome sequences for Neonectria magnoliae and Neonectria punicea, canker pathogens of Liriodendron tulipifera and Acer saccharum in West Virginia.</title>
        <authorList>
            <person name="Petronek H.M."/>
            <person name="Kasson M.T."/>
            <person name="Metheny A.M."/>
            <person name="Stauder C.M."/>
            <person name="Lovett B."/>
            <person name="Lynch S.C."/>
            <person name="Garnas J.R."/>
            <person name="Kasson L.R."/>
            <person name="Stajich J.E."/>
        </authorList>
    </citation>
    <scope>NUCLEOTIDE SEQUENCE [LARGE SCALE GENOMIC DNA]</scope>
    <source>
        <strain evidence="3 4">NRRL 64651</strain>
    </source>
</reference>
<dbReference type="PANTHER" id="PTHR33928">
    <property type="entry name" value="POLYGALACTURONASE QRT3"/>
    <property type="match status" value="1"/>
</dbReference>
<keyword evidence="4" id="KW-1185">Reference proteome</keyword>
<dbReference type="InterPro" id="IPR011050">
    <property type="entry name" value="Pectin_lyase_fold/virulence"/>
</dbReference>
<evidence type="ECO:0000313" key="3">
    <source>
        <dbReference type="EMBL" id="KAK7433179.1"/>
    </source>
</evidence>
<dbReference type="Proteomes" id="UP001498421">
    <property type="component" value="Unassembled WGS sequence"/>
</dbReference>
<dbReference type="SUPFAM" id="SSF51126">
    <property type="entry name" value="Pectin lyase-like"/>
    <property type="match status" value="2"/>
</dbReference>
<dbReference type="EMBL" id="JAZAVK010000001">
    <property type="protein sequence ID" value="KAK7433179.1"/>
    <property type="molecule type" value="Genomic_DNA"/>
</dbReference>
<name>A0ABR1IHX9_9HYPO</name>
<comment type="caution">
    <text evidence="3">The sequence shown here is derived from an EMBL/GenBank/DDBJ whole genome shotgun (WGS) entry which is preliminary data.</text>
</comment>
<dbReference type="InterPro" id="IPR024535">
    <property type="entry name" value="RHGA/B-epi-like_pectate_lyase"/>
</dbReference>
<gene>
    <name evidence="3" type="ORF">QQZ08_000111</name>
</gene>